<dbReference type="PANTHER" id="PTHR24391">
    <property type="entry name" value="HISTONE H4 TRANSCRIPTION FACTOR-RELATED"/>
    <property type="match status" value="1"/>
</dbReference>
<evidence type="ECO:0000256" key="2">
    <source>
        <dbReference type="ARBA" id="ARBA00022723"/>
    </source>
</evidence>
<dbReference type="GO" id="GO:0005634">
    <property type="term" value="C:nucleus"/>
    <property type="evidence" value="ECO:0007669"/>
    <property type="project" value="UniProtKB-SubCell"/>
</dbReference>
<dbReference type="Proteomes" id="UP000694388">
    <property type="component" value="Unplaced"/>
</dbReference>
<dbReference type="InterPro" id="IPR013087">
    <property type="entry name" value="Znf_C2H2_type"/>
</dbReference>
<dbReference type="Gene3D" id="3.30.160.60">
    <property type="entry name" value="Classic Zinc Finger"/>
    <property type="match status" value="4"/>
</dbReference>
<dbReference type="PANTHER" id="PTHR24391:SF18">
    <property type="entry name" value="EG:115C2.6 PROTEIN"/>
    <property type="match status" value="1"/>
</dbReference>
<comment type="subcellular location">
    <subcellularLocation>
        <location evidence="1">Nucleus</location>
    </subcellularLocation>
</comment>
<feature type="domain" description="C2H2-type" evidence="10">
    <location>
        <begin position="257"/>
        <end position="285"/>
    </location>
</feature>
<dbReference type="InterPro" id="IPR036236">
    <property type="entry name" value="Znf_C2H2_sf"/>
</dbReference>
<dbReference type="GO" id="GO:0000981">
    <property type="term" value="F:DNA-binding transcription factor activity, RNA polymerase II-specific"/>
    <property type="evidence" value="ECO:0007669"/>
    <property type="project" value="TreeGrafter"/>
</dbReference>
<dbReference type="GO" id="GO:0045892">
    <property type="term" value="P:negative regulation of DNA-templated transcription"/>
    <property type="evidence" value="ECO:0007669"/>
    <property type="project" value="UniProtKB-ARBA"/>
</dbReference>
<keyword evidence="12" id="KW-1185">Reference proteome</keyword>
<dbReference type="OMA" id="GERNCLW"/>
<dbReference type="Ensembl" id="ENSEBUT00000013062.1">
    <property type="protein sequence ID" value="ENSEBUP00000012486.1"/>
    <property type="gene ID" value="ENSEBUG00000007941.1"/>
</dbReference>
<evidence type="ECO:0000256" key="5">
    <source>
        <dbReference type="ARBA" id="ARBA00022833"/>
    </source>
</evidence>
<dbReference type="InterPro" id="IPR051574">
    <property type="entry name" value="ZnF_E-box_Homeobox"/>
</dbReference>
<feature type="region of interest" description="Disordered" evidence="9">
    <location>
        <begin position="412"/>
        <end position="462"/>
    </location>
</feature>
<feature type="domain" description="C2H2-type" evidence="10">
    <location>
        <begin position="286"/>
        <end position="313"/>
    </location>
</feature>
<dbReference type="GeneTree" id="ENSGT00870000136508"/>
<feature type="compositionally biased region" description="Polar residues" evidence="9">
    <location>
        <begin position="428"/>
        <end position="438"/>
    </location>
</feature>
<keyword evidence="6" id="KW-0238">DNA-binding</keyword>
<keyword evidence="4 8" id="KW-0863">Zinc-finger</keyword>
<evidence type="ECO:0000256" key="6">
    <source>
        <dbReference type="ARBA" id="ARBA00023125"/>
    </source>
</evidence>
<name>A0A8C4WV16_EPTBU</name>
<dbReference type="SUPFAM" id="SSF57667">
    <property type="entry name" value="beta-beta-alpha zinc fingers"/>
    <property type="match status" value="4"/>
</dbReference>
<keyword evidence="7" id="KW-0539">Nucleus</keyword>
<dbReference type="PROSITE" id="PS50157">
    <property type="entry name" value="ZINC_FINGER_C2H2_2"/>
    <property type="match status" value="6"/>
</dbReference>
<evidence type="ECO:0000256" key="7">
    <source>
        <dbReference type="ARBA" id="ARBA00023242"/>
    </source>
</evidence>
<keyword evidence="5" id="KW-0862">Zinc</keyword>
<feature type="domain" description="C2H2-type" evidence="10">
    <location>
        <begin position="347"/>
        <end position="375"/>
    </location>
</feature>
<reference evidence="11" key="1">
    <citation type="submission" date="2025-08" db="UniProtKB">
        <authorList>
            <consortium name="Ensembl"/>
        </authorList>
    </citation>
    <scope>IDENTIFICATION</scope>
</reference>
<evidence type="ECO:0000256" key="3">
    <source>
        <dbReference type="ARBA" id="ARBA00022737"/>
    </source>
</evidence>
<proteinExistence type="predicted"/>
<feature type="domain" description="C2H2-type" evidence="10">
    <location>
        <begin position="171"/>
        <end position="200"/>
    </location>
</feature>
<organism evidence="11 12">
    <name type="scientific">Eptatretus burgeri</name>
    <name type="common">Inshore hagfish</name>
    <dbReference type="NCBI Taxonomy" id="7764"/>
    <lineage>
        <taxon>Eukaryota</taxon>
        <taxon>Metazoa</taxon>
        <taxon>Chordata</taxon>
        <taxon>Craniata</taxon>
        <taxon>Vertebrata</taxon>
        <taxon>Cyclostomata</taxon>
        <taxon>Myxini</taxon>
        <taxon>Myxiniformes</taxon>
        <taxon>Myxinidae</taxon>
        <taxon>Eptatretinae</taxon>
        <taxon>Eptatretus</taxon>
    </lineage>
</organism>
<evidence type="ECO:0000256" key="4">
    <source>
        <dbReference type="ARBA" id="ARBA00022771"/>
    </source>
</evidence>
<feature type="domain" description="C2H2-type" evidence="10">
    <location>
        <begin position="231"/>
        <end position="258"/>
    </location>
</feature>
<evidence type="ECO:0000256" key="8">
    <source>
        <dbReference type="PROSITE-ProRule" id="PRU00042"/>
    </source>
</evidence>
<keyword evidence="3" id="KW-0677">Repeat</keyword>
<evidence type="ECO:0000313" key="11">
    <source>
        <dbReference type="Ensembl" id="ENSEBUP00000012486.1"/>
    </source>
</evidence>
<reference evidence="11" key="2">
    <citation type="submission" date="2025-09" db="UniProtKB">
        <authorList>
            <consortium name="Ensembl"/>
        </authorList>
    </citation>
    <scope>IDENTIFICATION</scope>
</reference>
<dbReference type="GO" id="GO:0000978">
    <property type="term" value="F:RNA polymerase II cis-regulatory region sequence-specific DNA binding"/>
    <property type="evidence" value="ECO:0007669"/>
    <property type="project" value="TreeGrafter"/>
</dbReference>
<keyword evidence="2" id="KW-0479">Metal-binding</keyword>
<dbReference type="AlphaFoldDB" id="A0A8C4WV16"/>
<feature type="domain" description="C2H2-type" evidence="10">
    <location>
        <begin position="201"/>
        <end position="228"/>
    </location>
</feature>
<sequence length="490" mass="56535">MAPGRSHRDALLALRCEWRTCRIEATDMEVFIRHLEAHLAEHCEPGADGLRCLWEDCGFASERRVDLTRHVMFHGYHTKLKEWGQHFLLAFRSGESSSGSEVDVEGPDEVELDSSSCTLGRQNRNLLPELPDPFTCLWEHCEMNFENAEWFYRHVDMHGQASDKESSSNYMLCGWKGCGAAFRTRFKLREHLRSHTQEKFAACPTCGGMFSNNTKLIDHLRRQTTREHHMFKCSHCSKIFSSERILRDHMRHHINHYKCPFCDMTCPAPSALRNHMKFRHSTNKPFKCALCDHGCKNQTDLRKHLETHSAHPVYRCDIACCSFTARSLSTVRAHYRKVHQGDSVPRYKCHLCEKTFTRGGSLTIHLRRKHCFRWPPGHPRFRYRASQDGFLRLQLVRYESVELTAQLIGQKDGDHGTDRFGDEREDAPSSTLPSSNPTRPLRSVSRKKGTKPLQEELFPKCELSSETPAGDLAMSAEFVRTVREMGVDVM</sequence>
<dbReference type="PROSITE" id="PS00028">
    <property type="entry name" value="ZINC_FINGER_C2H2_1"/>
    <property type="match status" value="6"/>
</dbReference>
<evidence type="ECO:0000313" key="12">
    <source>
        <dbReference type="Proteomes" id="UP000694388"/>
    </source>
</evidence>
<feature type="compositionally biased region" description="Basic and acidic residues" evidence="9">
    <location>
        <begin position="412"/>
        <end position="422"/>
    </location>
</feature>
<evidence type="ECO:0000259" key="10">
    <source>
        <dbReference type="PROSITE" id="PS50157"/>
    </source>
</evidence>
<dbReference type="Pfam" id="PF00096">
    <property type="entry name" value="zf-C2H2"/>
    <property type="match status" value="2"/>
</dbReference>
<dbReference type="SMART" id="SM00355">
    <property type="entry name" value="ZnF_C2H2"/>
    <property type="match status" value="10"/>
</dbReference>
<accession>A0A8C4WV16</accession>
<dbReference type="GO" id="GO:0008270">
    <property type="term" value="F:zinc ion binding"/>
    <property type="evidence" value="ECO:0007669"/>
    <property type="project" value="UniProtKB-KW"/>
</dbReference>
<evidence type="ECO:0000256" key="1">
    <source>
        <dbReference type="ARBA" id="ARBA00004123"/>
    </source>
</evidence>
<evidence type="ECO:0000256" key="9">
    <source>
        <dbReference type="SAM" id="MobiDB-lite"/>
    </source>
</evidence>
<protein>
    <submittedName>
        <fullName evidence="11">Histone H4 transcription factor</fullName>
    </submittedName>
</protein>